<evidence type="ECO:0008006" key="3">
    <source>
        <dbReference type="Google" id="ProtNLM"/>
    </source>
</evidence>
<sequence length="225" mass="27190">MDTTYKFDIKNYGLKFIILYIFIIFVEKYPNMKKYSEETKFNVYRSLLCLFFVILSIENIINNFQNILNPFNIKNDRINDLFEWFLIYLIIDIVKMISMKNKRWDLYSHHILSVVIVLLSFNLNSITLFNNIILLNEIISLVTGIDSIYMEEDNLENSKNCKKYRKYIIQYIRLPIWLFGIYICLFNNNNMPSILYWLYLFSIIGILGLDQYWLKKCNKVINSYE</sequence>
<reference evidence="2" key="1">
    <citation type="journal article" date="2020" name="Nature">
        <title>Giant virus diversity and host interactions through global metagenomics.</title>
        <authorList>
            <person name="Schulz F."/>
            <person name="Roux S."/>
            <person name="Paez-Espino D."/>
            <person name="Jungbluth S."/>
            <person name="Walsh D.A."/>
            <person name="Denef V.J."/>
            <person name="McMahon K.D."/>
            <person name="Konstantinidis K.T."/>
            <person name="Eloe-Fadrosh E.A."/>
            <person name="Kyrpides N.C."/>
            <person name="Woyke T."/>
        </authorList>
    </citation>
    <scope>NUCLEOTIDE SEQUENCE</scope>
    <source>
        <strain evidence="2">GVMAG-M-3300023179-2</strain>
    </source>
</reference>
<accession>A0A6C0EFE3</accession>
<feature type="transmembrane region" description="Helical" evidence="1">
    <location>
        <begin position="81"/>
        <end position="99"/>
    </location>
</feature>
<organism evidence="2">
    <name type="scientific">viral metagenome</name>
    <dbReference type="NCBI Taxonomy" id="1070528"/>
    <lineage>
        <taxon>unclassified sequences</taxon>
        <taxon>metagenomes</taxon>
        <taxon>organismal metagenomes</taxon>
    </lineage>
</organism>
<feature type="transmembrane region" description="Helical" evidence="1">
    <location>
        <begin position="12"/>
        <end position="30"/>
    </location>
</feature>
<feature type="transmembrane region" description="Helical" evidence="1">
    <location>
        <begin position="106"/>
        <end position="126"/>
    </location>
</feature>
<feature type="transmembrane region" description="Helical" evidence="1">
    <location>
        <begin position="171"/>
        <end position="188"/>
    </location>
</feature>
<feature type="transmembrane region" description="Helical" evidence="1">
    <location>
        <begin position="194"/>
        <end position="214"/>
    </location>
</feature>
<keyword evidence="1" id="KW-0472">Membrane</keyword>
<feature type="transmembrane region" description="Helical" evidence="1">
    <location>
        <begin position="42"/>
        <end position="61"/>
    </location>
</feature>
<keyword evidence="1" id="KW-1133">Transmembrane helix</keyword>
<keyword evidence="1" id="KW-0812">Transmembrane</keyword>
<proteinExistence type="predicted"/>
<evidence type="ECO:0000256" key="1">
    <source>
        <dbReference type="SAM" id="Phobius"/>
    </source>
</evidence>
<dbReference type="AlphaFoldDB" id="A0A6C0EFE3"/>
<dbReference type="EMBL" id="MN739812">
    <property type="protein sequence ID" value="QHT27143.1"/>
    <property type="molecule type" value="Genomic_DNA"/>
</dbReference>
<evidence type="ECO:0000313" key="2">
    <source>
        <dbReference type="EMBL" id="QHT27143.1"/>
    </source>
</evidence>
<name>A0A6C0EFE3_9ZZZZ</name>
<protein>
    <recommendedName>
        <fullName evidence="3">TLC domain-containing protein</fullName>
    </recommendedName>
</protein>